<dbReference type="HOGENOM" id="CLU_2344802_0_0_5"/>
<dbReference type="KEGG" id="rsq:Rsph17025_0096"/>
<proteinExistence type="predicted"/>
<gene>
    <name evidence="1" type="ordered locus">Rsph17025_0096</name>
</gene>
<dbReference type="BioCyc" id="RSPH349102:G1G8M-97-MONOMER"/>
<reference evidence="1" key="1">
    <citation type="submission" date="2007-04" db="EMBL/GenBank/DDBJ databases">
        <title>Complete sequence of chromosome of Rhodobacter sphaeroides ATCC 17025.</title>
        <authorList>
            <consortium name="US DOE Joint Genome Institute"/>
            <person name="Copeland A."/>
            <person name="Lucas S."/>
            <person name="Lapidus A."/>
            <person name="Barry K."/>
            <person name="Detter J.C."/>
            <person name="Glavina del Rio T."/>
            <person name="Hammon N."/>
            <person name="Israni S."/>
            <person name="Dalin E."/>
            <person name="Tice H."/>
            <person name="Pitluck S."/>
            <person name="Chertkov O."/>
            <person name="Brettin T."/>
            <person name="Bruce D."/>
            <person name="Han C."/>
            <person name="Schmutz J."/>
            <person name="Larimer F."/>
            <person name="Land M."/>
            <person name="Hauser L."/>
            <person name="Kyrpides N."/>
            <person name="Kim E."/>
            <person name="Richardson P."/>
            <person name="Mackenzie C."/>
            <person name="Choudhary M."/>
            <person name="Donohue T.J."/>
            <person name="Kaplan S."/>
        </authorList>
    </citation>
    <scope>NUCLEOTIDE SEQUENCE [LARGE SCALE GENOMIC DNA]</scope>
    <source>
        <strain evidence="1">ATCC 17025</strain>
    </source>
</reference>
<sequence length="99" mass="10620">MITSTFHDLVAAVRVAQIPHFANPNDDAALAALEDRLREAWDAAYGILSQPAYTVAALQLKADAFAWSIDGEPQDGFEIDAVRAAALRSLLADVALLRA</sequence>
<dbReference type="EMBL" id="CP000661">
    <property type="protein sequence ID" value="ABP69007.1"/>
    <property type="molecule type" value="Genomic_DNA"/>
</dbReference>
<protein>
    <submittedName>
        <fullName evidence="1">Uncharacterized protein</fullName>
    </submittedName>
</protein>
<accession>A4WNP3</accession>
<evidence type="ECO:0000313" key="1">
    <source>
        <dbReference type="EMBL" id="ABP69007.1"/>
    </source>
</evidence>
<organism evidence="1">
    <name type="scientific">Cereibacter sphaeroides (strain ATCC 17025 / ATH 2.4.3)</name>
    <name type="common">Rhodobacter sphaeroides</name>
    <dbReference type="NCBI Taxonomy" id="349102"/>
    <lineage>
        <taxon>Bacteria</taxon>
        <taxon>Pseudomonadati</taxon>
        <taxon>Pseudomonadota</taxon>
        <taxon>Alphaproteobacteria</taxon>
        <taxon>Rhodobacterales</taxon>
        <taxon>Paracoccaceae</taxon>
        <taxon>Cereibacter</taxon>
    </lineage>
</organism>
<dbReference type="AlphaFoldDB" id="A4WNP3"/>
<name>A4WNP3_CERS5</name>